<organism evidence="1 2">
    <name type="scientific">Marmoricola endophyticus</name>
    <dbReference type="NCBI Taxonomy" id="2040280"/>
    <lineage>
        <taxon>Bacteria</taxon>
        <taxon>Bacillati</taxon>
        <taxon>Actinomycetota</taxon>
        <taxon>Actinomycetes</taxon>
        <taxon>Propionibacteriales</taxon>
        <taxon>Nocardioidaceae</taxon>
        <taxon>Marmoricola</taxon>
    </lineage>
</organism>
<comment type="caution">
    <text evidence="1">The sequence shown here is derived from an EMBL/GenBank/DDBJ whole genome shotgun (WGS) entry which is preliminary data.</text>
</comment>
<reference evidence="1" key="1">
    <citation type="journal article" date="2014" name="Int. J. Syst. Evol. Microbiol.">
        <title>Complete genome sequence of Corynebacterium casei LMG S-19264T (=DSM 44701T), isolated from a smear-ripened cheese.</title>
        <authorList>
            <consortium name="US DOE Joint Genome Institute (JGI-PGF)"/>
            <person name="Walter F."/>
            <person name="Albersmeier A."/>
            <person name="Kalinowski J."/>
            <person name="Ruckert C."/>
        </authorList>
    </citation>
    <scope>NUCLEOTIDE SEQUENCE</scope>
    <source>
        <strain evidence="1">CGMCC 1.16067</strain>
    </source>
</reference>
<reference evidence="1" key="2">
    <citation type="submission" date="2020-09" db="EMBL/GenBank/DDBJ databases">
        <authorList>
            <person name="Sun Q."/>
            <person name="Zhou Y."/>
        </authorList>
    </citation>
    <scope>NUCLEOTIDE SEQUENCE</scope>
    <source>
        <strain evidence="1">CGMCC 1.16067</strain>
    </source>
</reference>
<dbReference type="EMBL" id="BMKQ01000001">
    <property type="protein sequence ID" value="GGF55602.1"/>
    <property type="molecule type" value="Genomic_DNA"/>
</dbReference>
<proteinExistence type="predicted"/>
<dbReference type="Proteomes" id="UP000649179">
    <property type="component" value="Unassembled WGS sequence"/>
</dbReference>
<evidence type="ECO:0000313" key="1">
    <source>
        <dbReference type="EMBL" id="GGF55602.1"/>
    </source>
</evidence>
<name>A0A917BQU7_9ACTN</name>
<evidence type="ECO:0000313" key="2">
    <source>
        <dbReference type="Proteomes" id="UP000649179"/>
    </source>
</evidence>
<sequence>MPDLGDSGLGCCHAPAPRGQHLVGTERIGDPLMASSAVTPLAVAPAARPGRTHSGSIKTGSVLIALGLLIGVADLASAPVDLGHQVVLVSPAGAPGGR</sequence>
<gene>
    <name evidence="1" type="ORF">GCM10011519_31910</name>
</gene>
<dbReference type="AlphaFoldDB" id="A0A917BQU7"/>
<keyword evidence="2" id="KW-1185">Reference proteome</keyword>
<protein>
    <submittedName>
        <fullName evidence="1">Uncharacterized protein</fullName>
    </submittedName>
</protein>
<accession>A0A917BQU7</accession>